<dbReference type="GO" id="GO:0005737">
    <property type="term" value="C:cytoplasm"/>
    <property type="evidence" value="ECO:0000318"/>
    <property type="project" value="GO_Central"/>
</dbReference>
<organism evidence="15">
    <name type="scientific">Zea mays</name>
    <name type="common">Maize</name>
    <dbReference type="NCBI Taxonomy" id="4577"/>
    <lineage>
        <taxon>Eukaryota</taxon>
        <taxon>Viridiplantae</taxon>
        <taxon>Streptophyta</taxon>
        <taxon>Embryophyta</taxon>
        <taxon>Tracheophyta</taxon>
        <taxon>Spermatophyta</taxon>
        <taxon>Magnoliopsida</taxon>
        <taxon>Liliopsida</taxon>
        <taxon>Poales</taxon>
        <taxon>Poaceae</taxon>
        <taxon>PACMAD clade</taxon>
        <taxon>Panicoideae</taxon>
        <taxon>Andropogonodae</taxon>
        <taxon>Andropogoneae</taxon>
        <taxon>Tripsacinae</taxon>
        <taxon>Zea</taxon>
    </lineage>
</organism>
<dbReference type="KEGG" id="zma:103643903"/>
<dbReference type="OrthoDB" id="8693905at2759"/>
<dbReference type="GO" id="GO:0051707">
    <property type="term" value="P:response to other organism"/>
    <property type="evidence" value="ECO:0007669"/>
    <property type="project" value="UniProtKB-ARBA"/>
</dbReference>
<dbReference type="SUPFAM" id="SSF56112">
    <property type="entry name" value="Protein kinase-like (PK-like)"/>
    <property type="match status" value="1"/>
</dbReference>
<evidence type="ECO:0000313" key="16">
    <source>
        <dbReference type="EnsemblPlants" id="Zm00001eb055090_P001"/>
    </source>
</evidence>
<comment type="catalytic activity">
    <reaction evidence="9">
        <text>L-seryl-[protein] + ATP = O-phospho-L-seryl-[protein] + ADP + H(+)</text>
        <dbReference type="Rhea" id="RHEA:17989"/>
        <dbReference type="Rhea" id="RHEA-COMP:9863"/>
        <dbReference type="Rhea" id="RHEA-COMP:11604"/>
        <dbReference type="ChEBI" id="CHEBI:15378"/>
        <dbReference type="ChEBI" id="CHEBI:29999"/>
        <dbReference type="ChEBI" id="CHEBI:30616"/>
        <dbReference type="ChEBI" id="CHEBI:83421"/>
        <dbReference type="ChEBI" id="CHEBI:456216"/>
        <dbReference type="EC" id="2.7.12.2"/>
    </reaction>
</comment>
<dbReference type="PROSITE" id="PS00107">
    <property type="entry name" value="PROTEIN_KINASE_ATP"/>
    <property type="match status" value="1"/>
</dbReference>
<comment type="similarity">
    <text evidence="7">Belongs to the protein kinase superfamily. STE Ser/Thr protein kinase family. MAP kinase kinase subfamily.</text>
</comment>
<evidence type="ECO:0000313" key="17">
    <source>
        <dbReference type="Proteomes" id="UP000007305"/>
    </source>
</evidence>
<evidence type="ECO:0000259" key="14">
    <source>
        <dbReference type="PROSITE" id="PS50011"/>
    </source>
</evidence>
<evidence type="ECO:0000256" key="8">
    <source>
        <dbReference type="ARBA" id="ARBA00038999"/>
    </source>
</evidence>
<dbReference type="eggNOG" id="KOG0581">
    <property type="taxonomic scope" value="Eukaryota"/>
</dbReference>
<name>A0A1D6L232_MAIZE</name>
<dbReference type="GeneID" id="103643903"/>
<dbReference type="Gene3D" id="1.10.510.10">
    <property type="entry name" value="Transferase(Phosphotransferase) domain 1"/>
    <property type="match status" value="1"/>
</dbReference>
<evidence type="ECO:0000256" key="10">
    <source>
        <dbReference type="ARBA" id="ARBA00049299"/>
    </source>
</evidence>
<evidence type="ECO:0000256" key="4">
    <source>
        <dbReference type="ARBA" id="ARBA00022741"/>
    </source>
</evidence>
<dbReference type="SMART" id="SM00220">
    <property type="entry name" value="S_TKc"/>
    <property type="match status" value="1"/>
</dbReference>
<gene>
    <name evidence="16" type="primary">LOC103643903</name>
    <name evidence="15" type="ORF">ZEAMMB73_Zm00001d033765</name>
</gene>
<keyword evidence="6 12" id="KW-0067">ATP-binding</keyword>
<dbReference type="AlphaFoldDB" id="A0A1D6L232"/>
<dbReference type="InterPro" id="IPR017441">
    <property type="entry name" value="Protein_kinase_ATP_BS"/>
</dbReference>
<evidence type="ECO:0000256" key="1">
    <source>
        <dbReference type="ARBA" id="ARBA00022527"/>
    </source>
</evidence>
<dbReference type="PROSITE" id="PS00108">
    <property type="entry name" value="PROTEIN_KINASE_ST"/>
    <property type="match status" value="1"/>
</dbReference>
<dbReference type="InterPro" id="IPR000719">
    <property type="entry name" value="Prot_kinase_dom"/>
</dbReference>
<dbReference type="GO" id="GO:0004674">
    <property type="term" value="F:protein serine/threonine kinase activity"/>
    <property type="evidence" value="ECO:0000318"/>
    <property type="project" value="GO_Central"/>
</dbReference>
<comment type="catalytic activity">
    <reaction evidence="11">
        <text>L-tyrosyl-[protein] + ATP = O-phospho-L-tyrosyl-[protein] + ADP + H(+)</text>
        <dbReference type="Rhea" id="RHEA:10596"/>
        <dbReference type="Rhea" id="RHEA-COMP:10136"/>
        <dbReference type="Rhea" id="RHEA-COMP:20101"/>
        <dbReference type="ChEBI" id="CHEBI:15378"/>
        <dbReference type="ChEBI" id="CHEBI:30616"/>
        <dbReference type="ChEBI" id="CHEBI:46858"/>
        <dbReference type="ChEBI" id="CHEBI:61978"/>
        <dbReference type="ChEBI" id="CHEBI:456216"/>
        <dbReference type="EC" id="2.7.12.2"/>
    </reaction>
</comment>
<reference evidence="16" key="2">
    <citation type="submission" date="2019-07" db="EMBL/GenBank/DDBJ databases">
        <authorList>
            <person name="Seetharam A."/>
            <person name="Woodhouse M."/>
            <person name="Cannon E."/>
        </authorList>
    </citation>
    <scope>NUCLEOTIDE SEQUENCE [LARGE SCALE GENOMIC DNA]</scope>
    <source>
        <strain evidence="16">cv. B73</strain>
    </source>
</reference>
<keyword evidence="1 13" id="KW-0723">Serine/threonine-protein kinase</keyword>
<evidence type="ECO:0000256" key="2">
    <source>
        <dbReference type="ARBA" id="ARBA00022553"/>
    </source>
</evidence>
<dbReference type="Gramene" id="Zm00001eb055090_T001">
    <property type="protein sequence ID" value="Zm00001eb055090_P001"/>
    <property type="gene ID" value="Zm00001eb055090"/>
</dbReference>
<dbReference type="EnsemblPlants" id="Zm00001eb055090_T001">
    <property type="protein sequence ID" value="Zm00001eb055090_P001"/>
    <property type="gene ID" value="Zm00001eb055090"/>
</dbReference>
<dbReference type="Pfam" id="PF00069">
    <property type="entry name" value="Pkinase"/>
    <property type="match status" value="1"/>
</dbReference>
<dbReference type="GO" id="GO:0005524">
    <property type="term" value="F:ATP binding"/>
    <property type="evidence" value="ECO:0007669"/>
    <property type="project" value="UniProtKB-UniRule"/>
</dbReference>
<dbReference type="InterPro" id="IPR053235">
    <property type="entry name" value="Ser_Thr_kinase"/>
</dbReference>
<keyword evidence="5 15" id="KW-0418">Kinase</keyword>
<dbReference type="GO" id="GO:0004708">
    <property type="term" value="F:MAP kinase kinase activity"/>
    <property type="evidence" value="ECO:0007669"/>
    <property type="project" value="UniProtKB-EC"/>
</dbReference>
<dbReference type="STRING" id="4577.A0A1D6L232"/>
<evidence type="ECO:0000256" key="5">
    <source>
        <dbReference type="ARBA" id="ARBA00022777"/>
    </source>
</evidence>
<dbReference type="EMBL" id="CM007647">
    <property type="protein sequence ID" value="ONM08562.1"/>
    <property type="molecule type" value="Genomic_DNA"/>
</dbReference>
<evidence type="ECO:0000256" key="6">
    <source>
        <dbReference type="ARBA" id="ARBA00022840"/>
    </source>
</evidence>
<dbReference type="ExpressionAtlas" id="A0A1D6L232">
    <property type="expression patterns" value="baseline"/>
</dbReference>
<feature type="binding site" evidence="12">
    <location>
        <position position="78"/>
    </location>
    <ligand>
        <name>ATP</name>
        <dbReference type="ChEBI" id="CHEBI:30616"/>
    </ligand>
</feature>
<dbReference type="GO" id="GO:0006950">
    <property type="term" value="P:response to stress"/>
    <property type="evidence" value="ECO:0007669"/>
    <property type="project" value="UniProtKB-ARBA"/>
</dbReference>
<dbReference type="EC" id="2.7.12.2" evidence="8"/>
<dbReference type="Gene3D" id="3.30.200.20">
    <property type="entry name" value="Phosphorylase Kinase, domain 1"/>
    <property type="match status" value="1"/>
</dbReference>
<keyword evidence="17" id="KW-1185">Reference proteome</keyword>
<sequence length="329" mass="34659">MALTVRERRLPQLHISLDVPSCAFRHPNPPAAASASAPRASGEFRLSEFDRLAVLGRGNGGTVYKVAHRRTSALYALKVLHRGDPAAEVDALRRAGSSPHVVRCHSVLLAPAAAPGDVALLLELVDGGGSLDAVAARRGAFPEAALAEVAAQALSGLAHLHGRRVVHRDVKPANVLVGAAGDVKIADLGIARVLPRAGDRCDAVAYEGTAAYMSPERFDTERHGHADPRSADVWGLGVTVLELFMGRYPLLPAGQKPSWAALMCAICFGELPSMPDGAASPELRAFVAACLQKDYTKRASVAQLLAHPFVARRDVAASKDALRRLVAGA</sequence>
<evidence type="ECO:0000256" key="7">
    <source>
        <dbReference type="ARBA" id="ARBA00038035"/>
    </source>
</evidence>
<accession>A0A1D6L232</accession>
<dbReference type="RefSeq" id="XP_008665298.1">
    <property type="nucleotide sequence ID" value="XM_008667076.4"/>
</dbReference>
<evidence type="ECO:0000256" key="13">
    <source>
        <dbReference type="RuleBase" id="RU000304"/>
    </source>
</evidence>
<dbReference type="PaxDb" id="4577-GRMZM5G845962_P01"/>
<dbReference type="PANTHER" id="PTHR24361">
    <property type="entry name" value="MITOGEN-ACTIVATED KINASE KINASE KINASE"/>
    <property type="match status" value="1"/>
</dbReference>
<evidence type="ECO:0000256" key="11">
    <source>
        <dbReference type="ARBA" id="ARBA00051693"/>
    </source>
</evidence>
<evidence type="ECO:0000256" key="3">
    <source>
        <dbReference type="ARBA" id="ARBA00022679"/>
    </source>
</evidence>
<keyword evidence="3" id="KW-0808">Transferase</keyword>
<dbReference type="SMR" id="A0A1D6L232"/>
<keyword evidence="4 12" id="KW-0547">Nucleotide-binding</keyword>
<evidence type="ECO:0000256" key="12">
    <source>
        <dbReference type="PROSITE-ProRule" id="PRU10141"/>
    </source>
</evidence>
<dbReference type="PANTHER" id="PTHR24361:SF769">
    <property type="entry name" value="MITOGEN-ACTIVATED PROTEIN KINASE KINASE 7-RELATED"/>
    <property type="match status" value="1"/>
</dbReference>
<dbReference type="Proteomes" id="UP000007305">
    <property type="component" value="Chromosome 1"/>
</dbReference>
<keyword evidence="2" id="KW-0597">Phosphoprotein</keyword>
<evidence type="ECO:0000313" key="15">
    <source>
        <dbReference type="EMBL" id="ONM08562.1"/>
    </source>
</evidence>
<dbReference type="InterPro" id="IPR011009">
    <property type="entry name" value="Kinase-like_dom_sf"/>
</dbReference>
<comment type="catalytic activity">
    <reaction evidence="10">
        <text>L-threonyl-[protein] + ATP = O-phospho-L-threonyl-[protein] + ADP + H(+)</text>
        <dbReference type="Rhea" id="RHEA:46608"/>
        <dbReference type="Rhea" id="RHEA-COMP:11060"/>
        <dbReference type="Rhea" id="RHEA-COMP:11605"/>
        <dbReference type="ChEBI" id="CHEBI:15378"/>
        <dbReference type="ChEBI" id="CHEBI:30013"/>
        <dbReference type="ChEBI" id="CHEBI:30616"/>
        <dbReference type="ChEBI" id="CHEBI:61977"/>
        <dbReference type="ChEBI" id="CHEBI:456216"/>
        <dbReference type="EC" id="2.7.12.2"/>
    </reaction>
</comment>
<dbReference type="PROSITE" id="PS50011">
    <property type="entry name" value="PROTEIN_KINASE_DOM"/>
    <property type="match status" value="1"/>
</dbReference>
<proteinExistence type="inferred from homology"/>
<feature type="domain" description="Protein kinase" evidence="14">
    <location>
        <begin position="49"/>
        <end position="310"/>
    </location>
</feature>
<dbReference type="FunFam" id="1.10.510.10:FF:000350">
    <property type="entry name" value="Mitogen-activated protein kinase 2"/>
    <property type="match status" value="1"/>
</dbReference>
<evidence type="ECO:0000256" key="9">
    <source>
        <dbReference type="ARBA" id="ARBA00049014"/>
    </source>
</evidence>
<dbReference type="InterPro" id="IPR008271">
    <property type="entry name" value="Ser/Thr_kinase_AS"/>
</dbReference>
<reference evidence="16" key="3">
    <citation type="submission" date="2021-05" db="UniProtKB">
        <authorList>
            <consortium name="EnsemblPlants"/>
        </authorList>
    </citation>
    <scope>IDENTIFICATION</scope>
    <source>
        <strain evidence="16">cv. B73</strain>
    </source>
</reference>
<reference evidence="15 17" key="1">
    <citation type="submission" date="2015-12" db="EMBL/GenBank/DDBJ databases">
        <title>Update maize B73 reference genome by single molecule sequencing technologies.</title>
        <authorList>
            <consortium name="Maize Genome Sequencing Project"/>
            <person name="Ware D."/>
        </authorList>
    </citation>
    <scope>NUCLEOTIDE SEQUENCE [LARGE SCALE GENOMIC DNA]</scope>
    <source>
        <strain evidence="17">cv. B73</strain>
        <tissue evidence="15">Seedling</tissue>
    </source>
</reference>
<protein>
    <recommendedName>
        <fullName evidence="8">mitogen-activated protein kinase kinase</fullName>
        <ecNumber evidence="8">2.7.12.2</ecNumber>
    </recommendedName>
</protein>